<dbReference type="EMBL" id="CABT02000010">
    <property type="protein sequence ID" value="CCC09689.1"/>
    <property type="molecule type" value="Genomic_DNA"/>
</dbReference>
<dbReference type="Proteomes" id="UP000001881">
    <property type="component" value="Unassembled WGS sequence"/>
</dbReference>
<dbReference type="eggNOG" id="ENOG502RBMD">
    <property type="taxonomic scope" value="Eukaryota"/>
</dbReference>
<feature type="compositionally biased region" description="Basic residues" evidence="1">
    <location>
        <begin position="68"/>
        <end position="82"/>
    </location>
</feature>
<evidence type="ECO:0000313" key="2">
    <source>
        <dbReference type="EMBL" id="CCC09689.1"/>
    </source>
</evidence>
<dbReference type="InParanoid" id="F7VWC1"/>
<organism evidence="2 3">
    <name type="scientific">Sordaria macrospora (strain ATCC MYA-333 / DSM 997 / K(L3346) / K-hell)</name>
    <dbReference type="NCBI Taxonomy" id="771870"/>
    <lineage>
        <taxon>Eukaryota</taxon>
        <taxon>Fungi</taxon>
        <taxon>Dikarya</taxon>
        <taxon>Ascomycota</taxon>
        <taxon>Pezizomycotina</taxon>
        <taxon>Sordariomycetes</taxon>
        <taxon>Sordariomycetidae</taxon>
        <taxon>Sordariales</taxon>
        <taxon>Sordariaceae</taxon>
        <taxon>Sordaria</taxon>
    </lineage>
</organism>
<accession>F7VWC1</accession>
<evidence type="ECO:0000313" key="3">
    <source>
        <dbReference type="Proteomes" id="UP000001881"/>
    </source>
</evidence>
<evidence type="ECO:0000256" key="1">
    <source>
        <dbReference type="SAM" id="MobiDB-lite"/>
    </source>
</evidence>
<feature type="compositionally biased region" description="Basic residues" evidence="1">
    <location>
        <begin position="126"/>
        <end position="138"/>
    </location>
</feature>
<keyword evidence="3" id="KW-1185">Reference proteome</keyword>
<feature type="compositionally biased region" description="Acidic residues" evidence="1">
    <location>
        <begin position="85"/>
        <end position="103"/>
    </location>
</feature>
<feature type="compositionally biased region" description="Acidic residues" evidence="1">
    <location>
        <begin position="143"/>
        <end position="152"/>
    </location>
</feature>
<feature type="region of interest" description="Disordered" evidence="1">
    <location>
        <begin position="1"/>
        <end position="157"/>
    </location>
</feature>
<dbReference type="STRING" id="771870.F7VWC1"/>
<protein>
    <submittedName>
        <fullName evidence="2">WGS project CABT00000000 data, contig 2.10</fullName>
    </submittedName>
</protein>
<feature type="compositionally biased region" description="Acidic residues" evidence="1">
    <location>
        <begin position="48"/>
        <end position="65"/>
    </location>
</feature>
<name>F7VWC1_SORMK</name>
<sequence length="315" mass="36280">MPRLLATARGAYTKAPGAPNPNKRLAGTNIRTQVRVVTAPNAPSGPGEELEEEDPEEESEEEEEPAPQKRKTSRGASGKRKRESSDDDDDDEDEDGEDDDEESGSDKRPKKNAKPAAAALINTKVKGGRPPKKTKKAKQPKEESEEESEEGSEEKKRDLPDGVYRIRDILGNWVDDEGRLWHYVDWEQNEETDEIYEPEWVSSIFDTLLFGFLFWRYRRDVCSALITIWEYRCWPIMSMKQTRYWPHGAREGPRGPELRRKSWPRPWTLSRSARRMCLRRNCPPWKSEEKFSLVGGRRDGSRGKSRCIRTDSLSL</sequence>
<proteinExistence type="predicted"/>
<gene>
    <name evidence="2" type="ORF">SMAC_03249</name>
</gene>
<comment type="caution">
    <text evidence="2">The sequence shown here is derived from an EMBL/GenBank/DDBJ whole genome shotgun (WGS) entry which is preliminary data.</text>
</comment>
<dbReference type="AlphaFoldDB" id="F7VWC1"/>
<reference evidence="2 3" key="1">
    <citation type="journal article" date="2010" name="PLoS Genet.">
        <title>De novo assembly of a 40 Mb eukaryotic genome from short sequence reads: Sordaria macrospora, a model organism for fungal morphogenesis.</title>
        <authorList>
            <person name="Nowrousian M."/>
            <person name="Stajich J."/>
            <person name="Chu M."/>
            <person name="Engh I."/>
            <person name="Espagne E."/>
            <person name="Halliday K."/>
            <person name="Kamerewerd J."/>
            <person name="Kempken F."/>
            <person name="Knab B."/>
            <person name="Kuo H.C."/>
            <person name="Osiewacz H.D."/>
            <person name="Poeggeler S."/>
            <person name="Read N."/>
            <person name="Seiler S."/>
            <person name="Smith K."/>
            <person name="Zickler D."/>
            <person name="Kueck U."/>
            <person name="Freitag M."/>
        </authorList>
    </citation>
    <scope>NUCLEOTIDE SEQUENCE [LARGE SCALE GENOMIC DNA]</scope>
    <source>
        <strain evidence="3">ATCC MYA-333 / DSM 997 / K(L3346) / K-hell</strain>
        <tissue evidence="2">Mycelium</tissue>
    </source>
</reference>
<dbReference type="VEuPathDB" id="FungiDB:SMAC_03249"/>
<dbReference type="HOGENOM" id="CLU_883296_0_0_1"/>